<dbReference type="NCBIfam" id="NF002816">
    <property type="entry name" value="PRK02971.1-2"/>
    <property type="match status" value="1"/>
</dbReference>
<accession>A0A2Y9TZK6</accession>
<keyword evidence="5 12" id="KW-0997">Cell inner membrane</keyword>
<dbReference type="SUPFAM" id="SSF103481">
    <property type="entry name" value="Multidrug resistance efflux transporter EmrE"/>
    <property type="match status" value="1"/>
</dbReference>
<keyword evidence="7 12" id="KW-0812">Transmembrane</keyword>
<comment type="subcellular location">
    <subcellularLocation>
        <location evidence="12">Cell inner membrane</location>
        <topology evidence="12">Multi-pass membrane protein</topology>
    </subcellularLocation>
    <subcellularLocation>
        <location evidence="1">Cell membrane</location>
        <topology evidence="1">Multi-pass membrane protein</topology>
    </subcellularLocation>
</comment>
<comment type="subunit">
    <text evidence="12">Heterodimer of ArnE and ArnF.</text>
</comment>
<proteinExistence type="inferred from homology"/>
<keyword evidence="4 12" id="KW-0444">Lipid biosynthesis</keyword>
<dbReference type="KEGG" id="lpv:HYN51_11440"/>
<dbReference type="UniPathway" id="UPA00030"/>
<dbReference type="HAMAP" id="MF_00538">
    <property type="entry name" value="Flippase_ArnF"/>
    <property type="match status" value="1"/>
</dbReference>
<evidence type="ECO:0000256" key="6">
    <source>
        <dbReference type="ARBA" id="ARBA00022556"/>
    </source>
</evidence>
<dbReference type="GO" id="GO:0009103">
    <property type="term" value="P:lipopolysaccharide biosynthetic process"/>
    <property type="evidence" value="ECO:0007669"/>
    <property type="project" value="UniProtKB-UniRule"/>
</dbReference>
<dbReference type="OrthoDB" id="5592809at2"/>
<keyword evidence="10 12" id="KW-0443">Lipid metabolism</keyword>
<keyword evidence="14" id="KW-1185">Reference proteome</keyword>
<dbReference type="PROSITE" id="PS51257">
    <property type="entry name" value="PROKAR_LIPOPROTEIN"/>
    <property type="match status" value="1"/>
</dbReference>
<evidence type="ECO:0000256" key="5">
    <source>
        <dbReference type="ARBA" id="ARBA00022519"/>
    </source>
</evidence>
<keyword evidence="6 12" id="KW-0441">Lipid A biosynthesis</keyword>
<dbReference type="EMBL" id="CP029185">
    <property type="protein sequence ID" value="AWH89115.1"/>
    <property type="molecule type" value="Genomic_DNA"/>
</dbReference>
<organism evidence="13 14">
    <name type="scientific">Limnobaculum parvum</name>
    <dbReference type="NCBI Taxonomy" id="2172103"/>
    <lineage>
        <taxon>Bacteria</taxon>
        <taxon>Pseudomonadati</taxon>
        <taxon>Pseudomonadota</taxon>
        <taxon>Gammaproteobacteria</taxon>
        <taxon>Enterobacterales</taxon>
        <taxon>Budviciaceae</taxon>
        <taxon>Limnobaculum</taxon>
    </lineage>
</organism>
<comment type="pathway">
    <text evidence="12">Bacterial outer membrane biogenesis; lipopolysaccharide biosynthesis.</text>
</comment>
<dbReference type="PANTHER" id="PTHR30561">
    <property type="entry name" value="SMR FAMILY PROTON-DEPENDENT DRUG EFFLUX TRANSPORTER SUGE"/>
    <property type="match status" value="1"/>
</dbReference>
<evidence type="ECO:0000256" key="11">
    <source>
        <dbReference type="ARBA" id="ARBA00023136"/>
    </source>
</evidence>
<sequence>MKGYGWAAGSIVLASCAQWLMKWGMIQLPQMLWFGTEFQALLSSPVVALLAVGVGILFYVLSMLFWFLTLRYLPLNKAYPLLSLSYAVVYVGAILLPWFHEPFSLVRTLGVAVIMVGVWIINRPRQPSS</sequence>
<dbReference type="GO" id="GO:0005886">
    <property type="term" value="C:plasma membrane"/>
    <property type="evidence" value="ECO:0007669"/>
    <property type="project" value="UniProtKB-SubCell"/>
</dbReference>
<dbReference type="RefSeq" id="WP_108901170.1">
    <property type="nucleotide sequence ID" value="NZ_CP029185.2"/>
</dbReference>
<gene>
    <name evidence="12" type="primary">arnF</name>
    <name evidence="13" type="ORF">HYN51_11440</name>
</gene>
<evidence type="ECO:0000256" key="8">
    <source>
        <dbReference type="ARBA" id="ARBA00022985"/>
    </source>
</evidence>
<keyword evidence="3 12" id="KW-1003">Cell membrane</keyword>
<dbReference type="GO" id="GO:1901505">
    <property type="term" value="F:carbohydrate derivative transmembrane transporter activity"/>
    <property type="evidence" value="ECO:0007669"/>
    <property type="project" value="InterPro"/>
</dbReference>
<comment type="similarity">
    <text evidence="12">Belongs to the ArnF family.</text>
</comment>
<evidence type="ECO:0000256" key="1">
    <source>
        <dbReference type="ARBA" id="ARBA00004651"/>
    </source>
</evidence>
<feature type="transmembrane region" description="Helical" evidence="12">
    <location>
        <begin position="79"/>
        <end position="99"/>
    </location>
</feature>
<dbReference type="Proteomes" id="UP000244908">
    <property type="component" value="Chromosome"/>
</dbReference>
<dbReference type="InterPro" id="IPR022832">
    <property type="entry name" value="Flippase_ArnF"/>
</dbReference>
<feature type="transmembrane region" description="Helical" evidence="12">
    <location>
        <begin position="7"/>
        <end position="26"/>
    </location>
</feature>
<protein>
    <recommendedName>
        <fullName evidence="12">Probable 4-amino-4-deoxy-L-arabinose-phosphoundecaprenol flippase subunit ArnF</fullName>
        <shortName evidence="12">L-Ara4N-phosphoundecaprenol flippase subunit ArnF</shortName>
    </recommendedName>
    <alternativeName>
        <fullName evidence="12">Undecaprenyl phosphate-aminoarabinose flippase subunit ArnF</fullName>
    </alternativeName>
</protein>
<evidence type="ECO:0000313" key="13">
    <source>
        <dbReference type="EMBL" id="AWH89115.1"/>
    </source>
</evidence>
<dbReference type="GO" id="GO:0009245">
    <property type="term" value="P:lipid A biosynthetic process"/>
    <property type="evidence" value="ECO:0007669"/>
    <property type="project" value="UniProtKB-UniRule"/>
</dbReference>
<name>A0A2Y9TZK6_9GAMM</name>
<evidence type="ECO:0000256" key="2">
    <source>
        <dbReference type="ARBA" id="ARBA00022448"/>
    </source>
</evidence>
<evidence type="ECO:0000256" key="4">
    <source>
        <dbReference type="ARBA" id="ARBA00022516"/>
    </source>
</evidence>
<reference evidence="13 14" key="1">
    <citation type="journal article" date="2019" name="Int. J. Syst. Evol. Microbiol.">
        <title>Limnobaculum parvum gen. nov., sp. nov., isolated from a freshwater lake.</title>
        <authorList>
            <person name="Baek C."/>
            <person name="Shin S.K."/>
            <person name="Yi H."/>
        </authorList>
    </citation>
    <scope>NUCLEOTIDE SEQUENCE [LARGE SCALE GENOMIC DNA]</scope>
    <source>
        <strain evidence="13 14">HYN0051</strain>
    </source>
</reference>
<keyword evidence="11 12" id="KW-0472">Membrane</keyword>
<keyword evidence="9 12" id="KW-1133">Transmembrane helix</keyword>
<evidence type="ECO:0000256" key="3">
    <source>
        <dbReference type="ARBA" id="ARBA00022475"/>
    </source>
</evidence>
<evidence type="ECO:0000256" key="7">
    <source>
        <dbReference type="ARBA" id="ARBA00022692"/>
    </source>
</evidence>
<feature type="transmembrane region" description="Helical" evidence="12">
    <location>
        <begin position="105"/>
        <end position="122"/>
    </location>
</feature>
<feature type="transmembrane region" description="Helical" evidence="12">
    <location>
        <begin position="46"/>
        <end position="67"/>
    </location>
</feature>
<keyword evidence="2 12" id="KW-0813">Transport</keyword>
<dbReference type="InterPro" id="IPR000390">
    <property type="entry name" value="Small_drug/metabolite_transptr"/>
</dbReference>
<evidence type="ECO:0000256" key="12">
    <source>
        <dbReference type="HAMAP-Rule" id="MF_00538"/>
    </source>
</evidence>
<dbReference type="AlphaFoldDB" id="A0A2Y9TZK6"/>
<evidence type="ECO:0000313" key="14">
    <source>
        <dbReference type="Proteomes" id="UP000244908"/>
    </source>
</evidence>
<dbReference type="InterPro" id="IPR037185">
    <property type="entry name" value="EmrE-like"/>
</dbReference>
<evidence type="ECO:0000256" key="10">
    <source>
        <dbReference type="ARBA" id="ARBA00023098"/>
    </source>
</evidence>
<comment type="function">
    <text evidence="12">Translocates 4-amino-4-deoxy-L-arabinose-phosphoundecaprenol (alpha-L-Ara4N-phosphoundecaprenol) from the cytoplasmic to the periplasmic side of the inner membrane.</text>
</comment>
<evidence type="ECO:0000256" key="9">
    <source>
        <dbReference type="ARBA" id="ARBA00022989"/>
    </source>
</evidence>
<dbReference type="PANTHER" id="PTHR30561:SF9">
    <property type="entry name" value="4-AMINO-4-DEOXY-L-ARABINOSE-PHOSPHOUNDECAPRENOL FLIPPASE SUBUNIT ARNF-RELATED"/>
    <property type="match status" value="1"/>
</dbReference>
<keyword evidence="8 12" id="KW-0448">Lipopolysaccharide biosynthesis</keyword>
<dbReference type="Gene3D" id="1.10.3730.20">
    <property type="match status" value="1"/>
</dbReference>